<comment type="caution">
    <text evidence="3">The sequence shown here is derived from an EMBL/GenBank/DDBJ whole genome shotgun (WGS) entry which is preliminary data.</text>
</comment>
<keyword evidence="3" id="KW-0808">Transferase</keyword>
<dbReference type="GO" id="GO:0016758">
    <property type="term" value="F:hexosyltransferase activity"/>
    <property type="evidence" value="ECO:0007669"/>
    <property type="project" value="TreeGrafter"/>
</dbReference>
<name>A0A6I4T098_9SPHN</name>
<reference evidence="3 4" key="1">
    <citation type="submission" date="2019-12" db="EMBL/GenBank/DDBJ databases">
        <title>Genomic-based taxomic classification of the family Erythrobacteraceae.</title>
        <authorList>
            <person name="Xu L."/>
        </authorList>
    </citation>
    <scope>NUCLEOTIDE SEQUENCE [LARGE SCALE GENOMIC DNA]</scope>
    <source>
        <strain evidence="3 4">LMG 29518</strain>
    </source>
</reference>
<dbReference type="Pfam" id="PF00534">
    <property type="entry name" value="Glycos_transf_1"/>
    <property type="match status" value="1"/>
</dbReference>
<evidence type="ECO:0000259" key="1">
    <source>
        <dbReference type="Pfam" id="PF00534"/>
    </source>
</evidence>
<dbReference type="PANTHER" id="PTHR45947:SF3">
    <property type="entry name" value="SULFOQUINOVOSYL TRANSFERASE SQD2"/>
    <property type="match status" value="1"/>
</dbReference>
<feature type="domain" description="Glycosyl transferase family 1" evidence="1">
    <location>
        <begin position="218"/>
        <end position="371"/>
    </location>
</feature>
<dbReference type="Gene3D" id="3.40.50.2000">
    <property type="entry name" value="Glycogen Phosphorylase B"/>
    <property type="match status" value="2"/>
</dbReference>
<protein>
    <submittedName>
        <fullName evidence="3">Glycosyltransferase</fullName>
    </submittedName>
</protein>
<proteinExistence type="predicted"/>
<dbReference type="InterPro" id="IPR028098">
    <property type="entry name" value="Glyco_trans_4-like_N"/>
</dbReference>
<dbReference type="Proteomes" id="UP000438476">
    <property type="component" value="Unassembled WGS sequence"/>
</dbReference>
<accession>A0A6I4T098</accession>
<dbReference type="Pfam" id="PF13439">
    <property type="entry name" value="Glyco_transf_4"/>
    <property type="match status" value="1"/>
</dbReference>
<gene>
    <name evidence="3" type="ORF">GRI91_00895</name>
</gene>
<evidence type="ECO:0000313" key="4">
    <source>
        <dbReference type="Proteomes" id="UP000438476"/>
    </source>
</evidence>
<dbReference type="InterPro" id="IPR001296">
    <property type="entry name" value="Glyco_trans_1"/>
</dbReference>
<dbReference type="SUPFAM" id="SSF53756">
    <property type="entry name" value="UDP-Glycosyltransferase/glycogen phosphorylase"/>
    <property type="match status" value="1"/>
</dbReference>
<evidence type="ECO:0000259" key="2">
    <source>
        <dbReference type="Pfam" id="PF13439"/>
    </source>
</evidence>
<feature type="domain" description="Glycosyltransferase subfamily 4-like N-terminal" evidence="2">
    <location>
        <begin position="21"/>
        <end position="196"/>
    </location>
</feature>
<organism evidence="3 4">
    <name type="scientific">Altericroceibacterium endophyticum</name>
    <dbReference type="NCBI Taxonomy" id="1808508"/>
    <lineage>
        <taxon>Bacteria</taxon>
        <taxon>Pseudomonadati</taxon>
        <taxon>Pseudomonadota</taxon>
        <taxon>Alphaproteobacteria</taxon>
        <taxon>Sphingomonadales</taxon>
        <taxon>Erythrobacteraceae</taxon>
        <taxon>Altericroceibacterium</taxon>
    </lineage>
</organism>
<dbReference type="EMBL" id="WTYT01000001">
    <property type="protein sequence ID" value="MXO64316.1"/>
    <property type="molecule type" value="Genomic_DNA"/>
</dbReference>
<dbReference type="PANTHER" id="PTHR45947">
    <property type="entry name" value="SULFOQUINOVOSYL TRANSFERASE SQD2"/>
    <property type="match status" value="1"/>
</dbReference>
<evidence type="ECO:0000313" key="3">
    <source>
        <dbReference type="EMBL" id="MXO64316.1"/>
    </source>
</evidence>
<dbReference type="AlphaFoldDB" id="A0A6I4T098"/>
<sequence length="395" mass="42320">MKRLLSLSTLFPNAVNPRFGTFVARQLEALAARDDWDVTLINPIGIPPIAFGHYKSLTGAITSGPENGIDVHRIRFQLIPKIGWPLNPHLIAHAVLPLARRLHSEHPFDVVDAQFFYPDGPAAQHIAKALGLPFAMTARGSDIAFWGQKTIARKQMKEAGRASDCMLAVSAALRGEMADIGLSQEKISVHYTGLDHGAFHPLDKATCRAKLGKDFGIALDDDAILLVTTAALIPLKNQALTIAALPRLPGTHFILVGIGPEREKLEQQARALGVADRVHFAGLIDHENLPIILGAADASVLASQREGLANAWVESLACGIPVILSDVGGAREVVQSDDAGRIVDQSSEAIRKAVLDLLANPPARNIVARSAAHLTWENNAAQLAAHYTKIAAQPG</sequence>
<dbReference type="RefSeq" id="WP_160734762.1">
    <property type="nucleotide sequence ID" value="NZ_WTYT01000001.1"/>
</dbReference>
<dbReference type="OrthoDB" id="258796at2"/>
<dbReference type="InterPro" id="IPR050194">
    <property type="entry name" value="Glycosyltransferase_grp1"/>
</dbReference>
<keyword evidence="4" id="KW-1185">Reference proteome</keyword>